<reference evidence="1" key="1">
    <citation type="submission" date="2012-04" db="EMBL/GenBank/DDBJ databases">
        <title>The Genome Sequence of Loa loa.</title>
        <authorList>
            <consortium name="The Broad Institute Genome Sequencing Platform"/>
            <consortium name="Broad Institute Genome Sequencing Center for Infectious Disease"/>
            <person name="Nutman T.B."/>
            <person name="Fink D.L."/>
            <person name="Russ C."/>
            <person name="Young S."/>
            <person name="Zeng Q."/>
            <person name="Gargeya S."/>
            <person name="Alvarado L."/>
            <person name="Berlin A."/>
            <person name="Chapman S.B."/>
            <person name="Chen Z."/>
            <person name="Freedman E."/>
            <person name="Gellesch M."/>
            <person name="Goldberg J."/>
            <person name="Griggs A."/>
            <person name="Gujja S."/>
            <person name="Heilman E.R."/>
            <person name="Heiman D."/>
            <person name="Howarth C."/>
            <person name="Mehta T."/>
            <person name="Neiman D."/>
            <person name="Pearson M."/>
            <person name="Roberts A."/>
            <person name="Saif S."/>
            <person name="Shea T."/>
            <person name="Shenoy N."/>
            <person name="Sisk P."/>
            <person name="Stolte C."/>
            <person name="Sykes S."/>
            <person name="White J."/>
            <person name="Yandava C."/>
            <person name="Haas B."/>
            <person name="Henn M.R."/>
            <person name="Nusbaum C."/>
            <person name="Birren B."/>
        </authorList>
    </citation>
    <scope>NUCLEOTIDE SEQUENCE [LARGE SCALE GENOMIC DNA]</scope>
</reference>
<proteinExistence type="predicted"/>
<dbReference type="InParanoid" id="A0A1I7VNB5"/>
<dbReference type="FunCoup" id="A0A1I7VNB5">
    <property type="interactions" value="121"/>
</dbReference>
<gene>
    <name evidence="2" type="primary">LOAG_01200</name>
</gene>
<keyword evidence="1" id="KW-1185">Reference proteome</keyword>
<dbReference type="eggNOG" id="ENOG502ST3K">
    <property type="taxonomic scope" value="Eukaryota"/>
</dbReference>
<name>A0A1I7VNB5_LOALO</name>
<organism evidence="1 2">
    <name type="scientific">Loa loa</name>
    <name type="common">Eye worm</name>
    <name type="synonym">Filaria loa</name>
    <dbReference type="NCBI Taxonomy" id="7209"/>
    <lineage>
        <taxon>Eukaryota</taxon>
        <taxon>Metazoa</taxon>
        <taxon>Ecdysozoa</taxon>
        <taxon>Nematoda</taxon>
        <taxon>Chromadorea</taxon>
        <taxon>Rhabditida</taxon>
        <taxon>Spirurina</taxon>
        <taxon>Spiruromorpha</taxon>
        <taxon>Filarioidea</taxon>
        <taxon>Onchocercidae</taxon>
        <taxon>Loa</taxon>
    </lineage>
</organism>
<reference evidence="2" key="2">
    <citation type="submission" date="2016-11" db="UniProtKB">
        <authorList>
            <consortium name="WormBaseParasite"/>
        </authorList>
    </citation>
    <scope>IDENTIFICATION</scope>
</reference>
<dbReference type="WBParaSite" id="EN70_4441">
    <property type="protein sequence ID" value="EN70_4441"/>
    <property type="gene ID" value="EN70_4441"/>
</dbReference>
<accession>A0A1I7VNB5</accession>
<sequence length="429" mass="47782">MLRNCFYPISAIFILPVVVYGDKLTDIKKDAKRQVSLNDIIQGALNFVRPIISASEPLQSDLMISREFQSEPMRGRDVEILGSPKYSALDDIPICKSNSKMCKFITCSARNFQNDESISNLNLAAQMLADTKLRKTIASDPGILLTVCQEQGLSPTQCKLFANAFQLINRFISTIEPLEDSKKLHRYIIKDDPYYDDSDAPPVPVQPGVYQNVGSQTWSTSGKSISDSKSMSQKMQLKEKTNLSGVSALSHPVKSLLNPLDFPNLNIATTTSIPMGSMLTSSPSTSMTLFTFPPLIFTLPTLATVAPVISHTTPPAGLRLDMSQPVNLMAKQMQMLLSHFDNKLLLPNIMSLPLPILMHPEQFKPMSSTQSVRKKRSNDYYDNIEEDNDETRNTGPSIYSDNNQQVIKLQKKKIGGKSLFDCVKYLKDS</sequence>
<dbReference type="Proteomes" id="UP000095285">
    <property type="component" value="Unassembled WGS sequence"/>
</dbReference>
<evidence type="ECO:0000313" key="2">
    <source>
        <dbReference type="WBParaSite" id="EN70_4441"/>
    </source>
</evidence>
<dbReference type="OrthoDB" id="5804099at2759"/>
<dbReference type="AlphaFoldDB" id="A0A1I7VNB5"/>
<protein>
    <submittedName>
        <fullName evidence="2">Uncharacterized protein</fullName>
    </submittedName>
</protein>
<evidence type="ECO:0000313" key="1">
    <source>
        <dbReference type="Proteomes" id="UP000095285"/>
    </source>
</evidence>